<sequence>MTKKRLPQKLFMCWNYDCSSEPFLDHSEDPDLLAEKGTTITVGLYELKKKVRLINTTKILALKKSK</sequence>
<gene>
    <name evidence="1" type="ORF">S03H2_32084</name>
</gene>
<dbReference type="AlphaFoldDB" id="X1G7P0"/>
<reference evidence="1" key="1">
    <citation type="journal article" date="2014" name="Front. Microbiol.">
        <title>High frequency of phylogenetically diverse reductive dehalogenase-homologous genes in deep subseafloor sedimentary metagenomes.</title>
        <authorList>
            <person name="Kawai M."/>
            <person name="Futagami T."/>
            <person name="Toyoda A."/>
            <person name="Takaki Y."/>
            <person name="Nishi S."/>
            <person name="Hori S."/>
            <person name="Arai W."/>
            <person name="Tsubouchi T."/>
            <person name="Morono Y."/>
            <person name="Uchiyama I."/>
            <person name="Ito T."/>
            <person name="Fujiyama A."/>
            <person name="Inagaki F."/>
            <person name="Takami H."/>
        </authorList>
    </citation>
    <scope>NUCLEOTIDE SEQUENCE</scope>
    <source>
        <strain evidence="1">Expedition CK06-06</strain>
    </source>
</reference>
<dbReference type="EMBL" id="BARU01019486">
    <property type="protein sequence ID" value="GAH53272.1"/>
    <property type="molecule type" value="Genomic_DNA"/>
</dbReference>
<protein>
    <submittedName>
        <fullName evidence="1">Uncharacterized protein</fullName>
    </submittedName>
</protein>
<comment type="caution">
    <text evidence="1">The sequence shown here is derived from an EMBL/GenBank/DDBJ whole genome shotgun (WGS) entry which is preliminary data.</text>
</comment>
<evidence type="ECO:0000313" key="1">
    <source>
        <dbReference type="EMBL" id="GAH53272.1"/>
    </source>
</evidence>
<accession>X1G7P0</accession>
<name>X1G7P0_9ZZZZ</name>
<proteinExistence type="predicted"/>
<organism evidence="1">
    <name type="scientific">marine sediment metagenome</name>
    <dbReference type="NCBI Taxonomy" id="412755"/>
    <lineage>
        <taxon>unclassified sequences</taxon>
        <taxon>metagenomes</taxon>
        <taxon>ecological metagenomes</taxon>
    </lineage>
</organism>